<evidence type="ECO:0000313" key="2">
    <source>
        <dbReference type="Proteomes" id="UP000024043"/>
    </source>
</evidence>
<name>A0AAN4NNL5_ECOLX</name>
<accession>A0AAN4NNL5</accession>
<protein>
    <submittedName>
        <fullName evidence="1">Uncharacterized protein</fullName>
    </submittedName>
</protein>
<evidence type="ECO:0000313" key="1">
    <source>
        <dbReference type="EMBL" id="EZJ81027.1"/>
    </source>
</evidence>
<dbReference type="AlphaFoldDB" id="A0AAN4NNL5"/>
<gene>
    <name evidence="1" type="ORF">AC00_4847</name>
</gene>
<comment type="caution">
    <text evidence="1">The sequence shown here is derived from an EMBL/GenBank/DDBJ whole genome shotgun (WGS) entry which is preliminary data.</text>
</comment>
<sequence>MLCIKDVLTFFDVAQSKKQSVRMTGATALCKFFNEFAG</sequence>
<proteinExistence type="predicted"/>
<reference evidence="1 2" key="1">
    <citation type="submission" date="2014-03" db="EMBL/GenBank/DDBJ databases">
        <title>Genetic Variability of E. coli after antibiotic treatment.</title>
        <authorList>
            <person name="Silbergeld E."/>
            <person name="Coles C."/>
            <person name="Seidman J.C."/>
            <person name="You Y."/>
            <person name="George J."/>
            <person name="Nadendla S."/>
            <person name="Huot H."/>
            <person name="Daugherty S.C."/>
            <person name="Nagaraj S."/>
            <person name="Ott S."/>
            <person name="Klega K."/>
            <person name="Rasko D."/>
        </authorList>
    </citation>
    <scope>NUCLEOTIDE SEQUENCE [LARGE SCALE GENOMIC DNA]</scope>
    <source>
        <strain evidence="1 2">1-250-04_S3_C1</strain>
    </source>
</reference>
<dbReference type="Proteomes" id="UP000024043">
    <property type="component" value="Unassembled WGS sequence"/>
</dbReference>
<organism evidence="1 2">
    <name type="scientific">Escherichia coli 1-250-04_S3_C1</name>
    <dbReference type="NCBI Taxonomy" id="1444135"/>
    <lineage>
        <taxon>Bacteria</taxon>
        <taxon>Pseudomonadati</taxon>
        <taxon>Pseudomonadota</taxon>
        <taxon>Gammaproteobacteria</taxon>
        <taxon>Enterobacterales</taxon>
        <taxon>Enterobacteriaceae</taxon>
        <taxon>Escherichia</taxon>
    </lineage>
</organism>
<dbReference type="EMBL" id="JJLU01000138">
    <property type="protein sequence ID" value="EZJ81027.1"/>
    <property type="molecule type" value="Genomic_DNA"/>
</dbReference>